<evidence type="ECO:0000256" key="4">
    <source>
        <dbReference type="ARBA" id="ARBA00022676"/>
    </source>
</evidence>
<sequence>MTEPDAAMQNTVAAVTDATDTTDITDAADIADAAQPAKASRPGPFARLSLAIGTRVGVRLLGWILPMLMALFGGLLRFIRLGEPRSIVFDETYYVKDAYTMLMTGEPRNWPKDVGTAVTGENQVNALFAAGDTDHWLTSAEYVVHPPVGKWCIALGLKLFGGAGNPFAWRAATAIAGTLAILVLCRVALRLFRNLPIAVMAGFLMSVDGVGITMSRTGLLDNFIMIFTLGALSLMLIHRDWARRRLRDAFAVDSRARTARWIPAAPARFGRRGGRGGHDLSGSGTPGNASVRWVLDARGPFVAFSWWRVGAAVLLGLATGVKWSGTYFFAVFCVISVVWDAWERRQAGYRGWLGTGIWKDGLAAAAYMVPIYAATYLAGWTSWFIHPDSYMHDWAAKHPGEGIQWLPEGLRSFVQYHVQMWQFHTTLTAHHDYMANPLTWPLQVRPTSFYWQDHLAGAPGLCSLSPGGRCIAAVTSIGNPFVWWIGTLCVVIGIIVAAFVRRGDWRIWAVLAGLLAGWLPWAQYLNRTTFTFYSIVILPAMILAICYVADWLRESVSPRAYHVTCGVTLGVIGLAAAYWYPIWTAIPVPYEFWLSHMWFDSWI</sequence>
<feature type="transmembrane region" description="Helical" evidence="10">
    <location>
        <begin position="325"/>
        <end position="342"/>
    </location>
</feature>
<feature type="transmembrane region" description="Helical" evidence="10">
    <location>
        <begin position="507"/>
        <end position="524"/>
    </location>
</feature>
<dbReference type="UniPathway" id="UPA00378"/>
<feature type="transmembrane region" description="Helical" evidence="10">
    <location>
        <begin position="219"/>
        <end position="237"/>
    </location>
</feature>
<evidence type="ECO:0000259" key="12">
    <source>
        <dbReference type="Pfam" id="PF16192"/>
    </source>
</evidence>
<keyword evidence="5 10" id="KW-0808">Transferase</keyword>
<dbReference type="InterPro" id="IPR003342">
    <property type="entry name" value="ArnT-like_N"/>
</dbReference>
<dbReference type="EMBL" id="JAAIIH010000008">
    <property type="protein sequence ID" value="NMN00608.1"/>
    <property type="molecule type" value="Genomic_DNA"/>
</dbReference>
<evidence type="ECO:0000256" key="7">
    <source>
        <dbReference type="ARBA" id="ARBA00022989"/>
    </source>
</evidence>
<evidence type="ECO:0000256" key="3">
    <source>
        <dbReference type="ARBA" id="ARBA00007222"/>
    </source>
</evidence>
<keyword evidence="8 10" id="KW-0472">Membrane</keyword>
<dbReference type="PANTHER" id="PTHR10050:SF46">
    <property type="entry name" value="PROTEIN O-MANNOSYL-TRANSFERASE 2"/>
    <property type="match status" value="1"/>
</dbReference>
<dbReference type="PANTHER" id="PTHR10050">
    <property type="entry name" value="DOLICHYL-PHOSPHATE-MANNOSE--PROTEIN MANNOSYLTRANSFERASE"/>
    <property type="match status" value="1"/>
</dbReference>
<dbReference type="GO" id="GO:0012505">
    <property type="term" value="C:endomembrane system"/>
    <property type="evidence" value="ECO:0007669"/>
    <property type="project" value="UniProtKB-SubCell"/>
</dbReference>
<evidence type="ECO:0000256" key="1">
    <source>
        <dbReference type="ARBA" id="ARBA00004127"/>
    </source>
</evidence>
<comment type="subcellular location">
    <subcellularLocation>
        <location evidence="10">Cell membrane</location>
    </subcellularLocation>
    <subcellularLocation>
        <location evidence="1">Endomembrane system</location>
        <topology evidence="1">Multi-pass membrane protein</topology>
    </subcellularLocation>
</comment>
<feature type="transmembrane region" description="Helical" evidence="10">
    <location>
        <begin position="530"/>
        <end position="549"/>
    </location>
</feature>
<reference evidence="13 14" key="1">
    <citation type="submission" date="2020-02" db="EMBL/GenBank/DDBJ databases">
        <title>Characterization of phylogenetic diversity of novel bifidobacterial species isolated in Czech ZOOs.</title>
        <authorList>
            <person name="Lugli G.A."/>
            <person name="Vera N.B."/>
            <person name="Ventura M."/>
        </authorList>
    </citation>
    <scope>NUCLEOTIDE SEQUENCE [LARGE SCALE GENOMIC DNA]</scope>
    <source>
        <strain evidence="13 14">DSM 109958</strain>
    </source>
</reference>
<keyword evidence="7 10" id="KW-1133">Transmembrane helix</keyword>
<evidence type="ECO:0000313" key="13">
    <source>
        <dbReference type="EMBL" id="NMN00608.1"/>
    </source>
</evidence>
<dbReference type="Pfam" id="PF16192">
    <property type="entry name" value="PMT_4TMC"/>
    <property type="match status" value="1"/>
</dbReference>
<dbReference type="GO" id="GO:0005886">
    <property type="term" value="C:plasma membrane"/>
    <property type="evidence" value="ECO:0007669"/>
    <property type="project" value="UniProtKB-SubCell"/>
</dbReference>
<feature type="transmembrane region" description="Helical" evidence="10">
    <location>
        <begin position="301"/>
        <end position="319"/>
    </location>
</feature>
<keyword evidence="10" id="KW-1003">Cell membrane</keyword>
<feature type="domain" description="ArnT-like N-terminal" evidence="11">
    <location>
        <begin position="161"/>
        <end position="238"/>
    </location>
</feature>
<dbReference type="InterPro" id="IPR032421">
    <property type="entry name" value="PMT_4TMC"/>
</dbReference>
<proteinExistence type="inferred from homology"/>
<evidence type="ECO:0000256" key="5">
    <source>
        <dbReference type="ARBA" id="ARBA00022679"/>
    </source>
</evidence>
<comment type="caution">
    <text evidence="13">The sequence shown here is derived from an EMBL/GenBank/DDBJ whole genome shotgun (WGS) entry which is preliminary data.</text>
</comment>
<evidence type="ECO:0000259" key="11">
    <source>
        <dbReference type="Pfam" id="PF02366"/>
    </source>
</evidence>
<dbReference type="GO" id="GO:0004169">
    <property type="term" value="F:dolichyl-phosphate-mannose-protein mannosyltransferase activity"/>
    <property type="evidence" value="ECO:0007669"/>
    <property type="project" value="UniProtKB-UniRule"/>
</dbReference>
<evidence type="ECO:0000313" key="14">
    <source>
        <dbReference type="Proteomes" id="UP000588277"/>
    </source>
</evidence>
<organism evidence="13 14">
    <name type="scientific">Bifidobacterium moraviense</name>
    <dbReference type="NCBI Taxonomy" id="2675323"/>
    <lineage>
        <taxon>Bacteria</taxon>
        <taxon>Bacillati</taxon>
        <taxon>Actinomycetota</taxon>
        <taxon>Actinomycetes</taxon>
        <taxon>Bifidobacteriales</taxon>
        <taxon>Bifidobacteriaceae</taxon>
        <taxon>Bifidobacterium</taxon>
    </lineage>
</organism>
<keyword evidence="14" id="KW-1185">Reference proteome</keyword>
<gene>
    <name evidence="13" type="ORF">G1C96_1187</name>
</gene>
<evidence type="ECO:0000256" key="6">
    <source>
        <dbReference type="ARBA" id="ARBA00022692"/>
    </source>
</evidence>
<dbReference type="AlphaFoldDB" id="A0A7Y0HZP5"/>
<feature type="transmembrane region" description="Helical" evidence="10">
    <location>
        <begin position="481"/>
        <end position="500"/>
    </location>
</feature>
<comment type="function">
    <text evidence="10">Protein O-mannosyltransferase that catalyzes the transfer of a single mannose residue from a polyprenol phospho-mannosyl lipidic donor to the hydroxyl group of selected serine and threonine residues in acceptor proteins.</text>
</comment>
<evidence type="ECO:0000256" key="8">
    <source>
        <dbReference type="ARBA" id="ARBA00023136"/>
    </source>
</evidence>
<feature type="domain" description="Protein O-mannosyl-transferase C-terminal four TM" evidence="12">
    <location>
        <begin position="410"/>
        <end position="602"/>
    </location>
</feature>
<dbReference type="InterPro" id="IPR027005">
    <property type="entry name" value="PMT-like"/>
</dbReference>
<dbReference type="EC" id="2.4.1.-" evidence="10"/>
<keyword evidence="4 10" id="KW-0328">Glycosyltransferase</keyword>
<feature type="transmembrane region" description="Helical" evidence="10">
    <location>
        <begin position="60"/>
        <end position="79"/>
    </location>
</feature>
<evidence type="ECO:0000256" key="9">
    <source>
        <dbReference type="ARBA" id="ARBA00093617"/>
    </source>
</evidence>
<feature type="transmembrane region" description="Helical" evidence="10">
    <location>
        <begin position="167"/>
        <end position="188"/>
    </location>
</feature>
<name>A0A7Y0HZP5_9BIFI</name>
<protein>
    <recommendedName>
        <fullName evidence="9 10">Polyprenol-phosphate-mannose--protein mannosyltransferase</fullName>
        <ecNumber evidence="10">2.4.1.-</ecNumber>
    </recommendedName>
</protein>
<dbReference type="Proteomes" id="UP000588277">
    <property type="component" value="Unassembled WGS sequence"/>
</dbReference>
<evidence type="ECO:0000256" key="10">
    <source>
        <dbReference type="RuleBase" id="RU367007"/>
    </source>
</evidence>
<feature type="transmembrane region" description="Helical" evidence="10">
    <location>
        <begin position="362"/>
        <end position="385"/>
    </location>
</feature>
<feature type="transmembrane region" description="Helical" evidence="10">
    <location>
        <begin position="195"/>
        <end position="213"/>
    </location>
</feature>
<feature type="transmembrane region" description="Helical" evidence="10">
    <location>
        <begin position="561"/>
        <end position="580"/>
    </location>
</feature>
<comment type="similarity">
    <text evidence="3 10">Belongs to the glycosyltransferase 39 family.</text>
</comment>
<evidence type="ECO:0000256" key="2">
    <source>
        <dbReference type="ARBA" id="ARBA00004922"/>
    </source>
</evidence>
<dbReference type="Pfam" id="PF02366">
    <property type="entry name" value="PMT"/>
    <property type="match status" value="1"/>
</dbReference>
<keyword evidence="6 10" id="KW-0812">Transmembrane</keyword>
<accession>A0A7Y0HZP5</accession>
<comment type="pathway">
    <text evidence="2 10">Protein modification; protein glycosylation.</text>
</comment>